<evidence type="ECO:0000256" key="1">
    <source>
        <dbReference type="ARBA" id="ARBA00001231"/>
    </source>
</evidence>
<keyword evidence="6" id="KW-0732">Signal</keyword>
<feature type="signal peptide" evidence="6">
    <location>
        <begin position="1"/>
        <end position="17"/>
    </location>
</feature>
<reference evidence="10" key="1">
    <citation type="submission" date="2021-03" db="EMBL/GenBank/DDBJ databases">
        <title>Assistant Professor.</title>
        <authorList>
            <person name="Huq M.A."/>
        </authorList>
    </citation>
    <scope>NUCLEOTIDE SEQUENCE [LARGE SCALE GENOMIC DNA]</scope>
    <source>
        <strain evidence="10">MAH-28</strain>
    </source>
</reference>
<keyword evidence="5" id="KW-0326">Glycosidase</keyword>
<evidence type="ECO:0000256" key="3">
    <source>
        <dbReference type="ARBA" id="ARBA00012663"/>
    </source>
</evidence>
<evidence type="ECO:0000313" key="10">
    <source>
        <dbReference type="Proteomes" id="UP000679126"/>
    </source>
</evidence>
<feature type="chain" id="PRO_5045599329" description="beta-N-acetylhexosaminidase" evidence="6">
    <location>
        <begin position="18"/>
        <end position="622"/>
    </location>
</feature>
<accession>A0ABS3YG83</accession>
<evidence type="ECO:0000256" key="6">
    <source>
        <dbReference type="SAM" id="SignalP"/>
    </source>
</evidence>
<evidence type="ECO:0000259" key="7">
    <source>
        <dbReference type="Pfam" id="PF00728"/>
    </source>
</evidence>
<sequence>MKLFTALLLLCCIHAAAQPALIPEPKQLSWGKSELRIGGLSVRSADFPQEAARLSRLLEEQHLPAPGTKQPAFLIRKKPMGKEAYRLEVNAGGILLEASTAQGAFYGIQTFMQLLHEGAVPFCKISDEPAFSWRGYMVDVGRNYQSMALLKEQIEVMAKYKYNIFHFHLTEDIAWRLAVKQYPQLTAAEHMIRNKGKFYSEADMRELIKFCADRHILLVPEIDMPGHSAAFKRAMATDMQSDSGVVIVKNILREFCDTYQLPYIHIGGDEVHIKNKNFLPEMTGQLHDAGKRTIGWSPGGNVGAETIRQLWGDAGVTDSTFSYIDSRYFYINHMDPLESAVSIYFRQIGGRLKEDRNMKGGTLCLWHDRNVRSEEDMMRMNPVYPALLAFSEKAWKGGGVKGFQVKITDTAAFAKFERRLVRHGKEYFHQKPFPYTAQSNLKWQLYGPFDNGGDLSRRFAPENGDLPKPAMEATGGTIILRHWWPLVQSWLPPQKPNSTWYATTRIWSDADTTAGYWIGFYNLSRSPATDSPPKGAWDKKESKVWVNGTLIPPPEWQHGGQKGQLETPLTDEGYEYREPTPIQLRKGWNTVLIKAPVGSFESRDWNNPVKWMFTFAPAPVDE</sequence>
<dbReference type="RefSeq" id="WP_209146289.1">
    <property type="nucleotide sequence ID" value="NZ_JAGHKP010000002.1"/>
</dbReference>
<name>A0ABS3YG83_9BACT</name>
<dbReference type="Pfam" id="PF02838">
    <property type="entry name" value="Glyco_hydro_20b"/>
    <property type="match status" value="1"/>
</dbReference>
<proteinExistence type="inferred from homology"/>
<dbReference type="InterPro" id="IPR015882">
    <property type="entry name" value="HEX_bac_N"/>
</dbReference>
<dbReference type="Proteomes" id="UP000679126">
    <property type="component" value="Unassembled WGS sequence"/>
</dbReference>
<dbReference type="SUPFAM" id="SSF55545">
    <property type="entry name" value="beta-N-acetylhexosaminidase-like domain"/>
    <property type="match status" value="1"/>
</dbReference>
<dbReference type="Gene3D" id="3.30.379.10">
    <property type="entry name" value="Chitobiase/beta-hexosaminidase domain 2-like"/>
    <property type="match status" value="1"/>
</dbReference>
<dbReference type="InterPro" id="IPR029018">
    <property type="entry name" value="Hex-like_dom2"/>
</dbReference>
<evidence type="ECO:0000256" key="4">
    <source>
        <dbReference type="ARBA" id="ARBA00022801"/>
    </source>
</evidence>
<dbReference type="PANTHER" id="PTHR22600:SF57">
    <property type="entry name" value="BETA-N-ACETYLHEXOSAMINIDASE"/>
    <property type="match status" value="1"/>
</dbReference>
<evidence type="ECO:0000256" key="2">
    <source>
        <dbReference type="ARBA" id="ARBA00006285"/>
    </source>
</evidence>
<dbReference type="SUPFAM" id="SSF51445">
    <property type="entry name" value="(Trans)glycosidases"/>
    <property type="match status" value="1"/>
</dbReference>
<comment type="catalytic activity">
    <reaction evidence="1">
        <text>Hydrolysis of terminal non-reducing N-acetyl-D-hexosamine residues in N-acetyl-beta-D-hexosaminides.</text>
        <dbReference type="EC" id="3.2.1.52"/>
    </reaction>
</comment>
<dbReference type="Pfam" id="PF00728">
    <property type="entry name" value="Glyco_hydro_20"/>
    <property type="match status" value="1"/>
</dbReference>
<dbReference type="EMBL" id="JAGHKP010000002">
    <property type="protein sequence ID" value="MBO9153323.1"/>
    <property type="molecule type" value="Genomic_DNA"/>
</dbReference>
<dbReference type="EC" id="3.2.1.52" evidence="3"/>
<evidence type="ECO:0000256" key="5">
    <source>
        <dbReference type="ARBA" id="ARBA00023295"/>
    </source>
</evidence>
<feature type="domain" description="Beta-hexosaminidase bacterial type N-terminal" evidence="8">
    <location>
        <begin position="19"/>
        <end position="127"/>
    </location>
</feature>
<keyword evidence="10" id="KW-1185">Reference proteome</keyword>
<dbReference type="PRINTS" id="PR00738">
    <property type="entry name" value="GLHYDRLASE20"/>
</dbReference>
<dbReference type="InterPro" id="IPR025705">
    <property type="entry name" value="Beta_hexosaminidase_sua/sub"/>
</dbReference>
<feature type="domain" description="Glycoside hydrolase family 20 catalytic" evidence="7">
    <location>
        <begin position="131"/>
        <end position="236"/>
    </location>
</feature>
<evidence type="ECO:0000259" key="8">
    <source>
        <dbReference type="Pfam" id="PF02838"/>
    </source>
</evidence>
<comment type="similarity">
    <text evidence="2">Belongs to the glycosyl hydrolase 20 family.</text>
</comment>
<gene>
    <name evidence="9" type="ORF">J7I43_13935</name>
</gene>
<comment type="caution">
    <text evidence="9">The sequence shown here is derived from an EMBL/GenBank/DDBJ whole genome shotgun (WGS) entry which is preliminary data.</text>
</comment>
<evidence type="ECO:0000313" key="9">
    <source>
        <dbReference type="EMBL" id="MBO9153323.1"/>
    </source>
</evidence>
<dbReference type="InterPro" id="IPR015883">
    <property type="entry name" value="Glyco_hydro_20_cat"/>
</dbReference>
<keyword evidence="4" id="KW-0378">Hydrolase</keyword>
<dbReference type="Gene3D" id="3.20.20.80">
    <property type="entry name" value="Glycosidases"/>
    <property type="match status" value="1"/>
</dbReference>
<dbReference type="PANTHER" id="PTHR22600">
    <property type="entry name" value="BETA-HEXOSAMINIDASE"/>
    <property type="match status" value="1"/>
</dbReference>
<protein>
    <recommendedName>
        <fullName evidence="3">beta-N-acetylhexosaminidase</fullName>
        <ecNumber evidence="3">3.2.1.52</ecNumber>
    </recommendedName>
</protein>
<dbReference type="InterPro" id="IPR017853">
    <property type="entry name" value="GH"/>
</dbReference>
<organism evidence="9 10">
    <name type="scientific">Chitinophaga chungangae</name>
    <dbReference type="NCBI Taxonomy" id="2821488"/>
    <lineage>
        <taxon>Bacteria</taxon>
        <taxon>Pseudomonadati</taxon>
        <taxon>Bacteroidota</taxon>
        <taxon>Chitinophagia</taxon>
        <taxon>Chitinophagales</taxon>
        <taxon>Chitinophagaceae</taxon>
        <taxon>Chitinophaga</taxon>
    </lineage>
</organism>